<comment type="catalytic activity">
    <reaction evidence="4">
        <text>Hydrolysis of terminal, non-reducing alpha-D-galactose residues in alpha-D-galactosides, including galactose oligosaccharides, galactomannans and galactolipids.</text>
        <dbReference type="EC" id="3.2.1.22"/>
    </reaction>
</comment>
<comment type="caution">
    <text evidence="6">The sequence shown here is derived from an EMBL/GenBank/DDBJ whole genome shotgun (WGS) entry which is preliminary data.</text>
</comment>
<dbReference type="Pfam" id="PF16499">
    <property type="entry name" value="Melibiase_2"/>
    <property type="match status" value="1"/>
</dbReference>
<evidence type="ECO:0000313" key="7">
    <source>
        <dbReference type="Proteomes" id="UP000604117"/>
    </source>
</evidence>
<keyword evidence="2 4" id="KW-0378">Hydrolase</keyword>
<dbReference type="Proteomes" id="UP000604117">
    <property type="component" value="Unassembled WGS sequence"/>
</dbReference>
<dbReference type="PANTHER" id="PTHR11452">
    <property type="entry name" value="ALPHA-GALACTOSIDASE/ALPHA-N-ACETYLGALACTOSAMINIDASE"/>
    <property type="match status" value="1"/>
</dbReference>
<evidence type="ECO:0000256" key="5">
    <source>
        <dbReference type="SAM" id="SignalP"/>
    </source>
</evidence>
<evidence type="ECO:0000256" key="2">
    <source>
        <dbReference type="ARBA" id="ARBA00022801"/>
    </source>
</evidence>
<proteinExistence type="inferred from homology"/>
<dbReference type="CDD" id="cd14792">
    <property type="entry name" value="GH27"/>
    <property type="match status" value="1"/>
</dbReference>
<dbReference type="Gene3D" id="3.20.20.70">
    <property type="entry name" value="Aldolase class I"/>
    <property type="match status" value="1"/>
</dbReference>
<evidence type="ECO:0000313" key="6">
    <source>
        <dbReference type="EMBL" id="GIF72819.1"/>
    </source>
</evidence>
<dbReference type="InterPro" id="IPR013785">
    <property type="entry name" value="Aldolase_TIM"/>
</dbReference>
<dbReference type="InterPro" id="IPR000111">
    <property type="entry name" value="Glyco_hydro_27/36_CS"/>
</dbReference>
<dbReference type="EC" id="3.2.1.22" evidence="4"/>
<keyword evidence="4" id="KW-1015">Disulfide bond</keyword>
<dbReference type="InterPro" id="IPR002241">
    <property type="entry name" value="Glyco_hydro_27"/>
</dbReference>
<dbReference type="PANTHER" id="PTHR11452:SF75">
    <property type="entry name" value="ALPHA-GALACTOSIDASE MEL1"/>
    <property type="match status" value="1"/>
</dbReference>
<organism evidence="6 7">
    <name type="scientific">Asanoa siamensis</name>
    <dbReference type="NCBI Taxonomy" id="926357"/>
    <lineage>
        <taxon>Bacteria</taxon>
        <taxon>Bacillati</taxon>
        <taxon>Actinomycetota</taxon>
        <taxon>Actinomycetes</taxon>
        <taxon>Micromonosporales</taxon>
        <taxon>Micromonosporaceae</taxon>
        <taxon>Asanoa</taxon>
    </lineage>
</organism>
<name>A0ABQ4CNF2_9ACTN</name>
<keyword evidence="7" id="KW-1185">Reference proteome</keyword>
<feature type="chain" id="PRO_5047243279" description="Alpha-galactosidase" evidence="5">
    <location>
        <begin position="30"/>
        <end position="254"/>
    </location>
</feature>
<protein>
    <recommendedName>
        <fullName evidence="4">Alpha-galactosidase</fullName>
        <ecNumber evidence="4">3.2.1.22</ecNumber>
    </recommendedName>
    <alternativeName>
        <fullName evidence="4">Melibiase</fullName>
    </alternativeName>
</protein>
<evidence type="ECO:0000256" key="4">
    <source>
        <dbReference type="RuleBase" id="RU361168"/>
    </source>
</evidence>
<reference evidence="6 7" key="1">
    <citation type="submission" date="2021-01" db="EMBL/GenBank/DDBJ databases">
        <title>Whole genome shotgun sequence of Asanoa siamensis NBRC 107932.</title>
        <authorList>
            <person name="Komaki H."/>
            <person name="Tamura T."/>
        </authorList>
    </citation>
    <scope>NUCLEOTIDE SEQUENCE [LARGE SCALE GENOMIC DNA]</scope>
    <source>
        <strain evidence="6 7">NBRC 107932</strain>
    </source>
</reference>
<evidence type="ECO:0000256" key="3">
    <source>
        <dbReference type="ARBA" id="ARBA00023295"/>
    </source>
</evidence>
<sequence>MLIMRKPLSLAAALLLAGAALAIPSPAVAATPVVPITAPPMGWNSWNRFGCDIDETLIRQTADAIVANDLDDLGYRYVNIDDCWMASTRDAQGRLQPHPTRFPSGIKALADYVHARGLKLGIYESAGTATCQGLPGSLDHEVIDANTFAAWEVDLLKYDNCNNQGRPDLARYKAMGDALKASGRAIVYSICNWGLADPWVFAPQVGGSLWRTTGDITDTWGSVLSLLDQQVGLEPFARNNGFNTPTCSRSATAA</sequence>
<gene>
    <name evidence="6" type="ORF">Asi02nite_23370</name>
</gene>
<dbReference type="PRINTS" id="PR00740">
    <property type="entry name" value="GLHYDRLASE27"/>
</dbReference>
<keyword evidence="5" id="KW-0732">Signal</keyword>
<feature type="signal peptide" evidence="5">
    <location>
        <begin position="1"/>
        <end position="29"/>
    </location>
</feature>
<dbReference type="PROSITE" id="PS00512">
    <property type="entry name" value="ALPHA_GALACTOSIDASE"/>
    <property type="match status" value="1"/>
</dbReference>
<dbReference type="SUPFAM" id="SSF51445">
    <property type="entry name" value="(Trans)glycosidases"/>
    <property type="match status" value="1"/>
</dbReference>
<keyword evidence="3 4" id="KW-0326">Glycosidase</keyword>
<accession>A0ABQ4CNF2</accession>
<comment type="similarity">
    <text evidence="1 4">Belongs to the glycosyl hydrolase 27 family.</text>
</comment>
<dbReference type="EMBL" id="BONE01000014">
    <property type="protein sequence ID" value="GIF72819.1"/>
    <property type="molecule type" value="Genomic_DNA"/>
</dbReference>
<dbReference type="InterPro" id="IPR017853">
    <property type="entry name" value="GH"/>
</dbReference>
<evidence type="ECO:0000256" key="1">
    <source>
        <dbReference type="ARBA" id="ARBA00009743"/>
    </source>
</evidence>